<dbReference type="PANTHER" id="PTHR43767:SF10">
    <property type="entry name" value="SURFACTIN SYNTHASE SUBUNIT 1"/>
    <property type="match status" value="1"/>
</dbReference>
<dbReference type="PROSITE" id="PS00455">
    <property type="entry name" value="AMP_BINDING"/>
    <property type="match status" value="1"/>
</dbReference>
<dbReference type="InterPro" id="IPR050237">
    <property type="entry name" value="ATP-dep_AMP-bd_enzyme"/>
</dbReference>
<evidence type="ECO:0000259" key="2">
    <source>
        <dbReference type="Pfam" id="PF13193"/>
    </source>
</evidence>
<dbReference type="NCBIfam" id="TIGR03098">
    <property type="entry name" value="ligase_PEP_1"/>
    <property type="match status" value="1"/>
</dbReference>
<dbReference type="GO" id="GO:0016877">
    <property type="term" value="F:ligase activity, forming carbon-sulfur bonds"/>
    <property type="evidence" value="ECO:0007669"/>
    <property type="project" value="UniProtKB-ARBA"/>
</dbReference>
<comment type="caution">
    <text evidence="3">The sequence shown here is derived from an EMBL/GenBank/DDBJ whole genome shotgun (WGS) entry which is preliminary data.</text>
</comment>
<dbReference type="InterPro" id="IPR045851">
    <property type="entry name" value="AMP-bd_C_sf"/>
</dbReference>
<proteinExistence type="predicted"/>
<dbReference type="AlphaFoldDB" id="A0A9X3TX60"/>
<dbReference type="InterPro" id="IPR025110">
    <property type="entry name" value="AMP-bd_C"/>
</dbReference>
<protein>
    <submittedName>
        <fullName evidence="3">Acyl-CoA ligase (AMP-forming), exosortase A system-associated</fullName>
    </submittedName>
</protein>
<feature type="domain" description="AMP-binding enzyme C-terminal" evidence="2">
    <location>
        <begin position="437"/>
        <end position="512"/>
    </location>
</feature>
<dbReference type="InterPro" id="IPR017529">
    <property type="entry name" value="AcylCoA_ligase_PEP_1"/>
</dbReference>
<evidence type="ECO:0000313" key="4">
    <source>
        <dbReference type="Proteomes" id="UP001141619"/>
    </source>
</evidence>
<evidence type="ECO:0000313" key="3">
    <source>
        <dbReference type="EMBL" id="MDA5193596.1"/>
    </source>
</evidence>
<accession>A0A9X3TX60</accession>
<dbReference type="Pfam" id="PF00501">
    <property type="entry name" value="AMP-binding"/>
    <property type="match status" value="1"/>
</dbReference>
<dbReference type="InterPro" id="IPR042099">
    <property type="entry name" value="ANL_N_sf"/>
</dbReference>
<dbReference type="EMBL" id="JANWOI010000002">
    <property type="protein sequence ID" value="MDA5193596.1"/>
    <property type="molecule type" value="Genomic_DNA"/>
</dbReference>
<dbReference type="InterPro" id="IPR020845">
    <property type="entry name" value="AMP-binding_CS"/>
</dbReference>
<dbReference type="RefSeq" id="WP_274943296.1">
    <property type="nucleotide sequence ID" value="NZ_JANWOI010000002.1"/>
</dbReference>
<evidence type="ECO:0000259" key="1">
    <source>
        <dbReference type="Pfam" id="PF00501"/>
    </source>
</evidence>
<keyword evidence="3" id="KW-0436">Ligase</keyword>
<gene>
    <name evidence="3" type="ORF">NYP16_06465</name>
</gene>
<dbReference type="InterPro" id="IPR000873">
    <property type="entry name" value="AMP-dep_synth/lig_dom"/>
</dbReference>
<dbReference type="Gene3D" id="3.30.300.30">
    <property type="match status" value="1"/>
</dbReference>
<name>A0A9X3TX60_9PROT</name>
<feature type="domain" description="AMP-dependent synthetase/ligase" evidence="1">
    <location>
        <begin position="10"/>
        <end position="375"/>
    </location>
</feature>
<reference evidence="3" key="2">
    <citation type="journal article" date="2023" name="Syst. Appl. Microbiol.">
        <title>Govania unica gen. nov., sp. nov., a rare biosphere bacterium that represents a novel family in the class Alphaproteobacteria.</title>
        <authorList>
            <person name="Vandamme P."/>
            <person name="Peeters C."/>
            <person name="Hettiarachchi A."/>
            <person name="Cnockaert M."/>
            <person name="Carlier A."/>
        </authorList>
    </citation>
    <scope>NUCLEOTIDE SEQUENCE</scope>
    <source>
        <strain evidence="3">LMG 31809</strain>
    </source>
</reference>
<dbReference type="Proteomes" id="UP001141619">
    <property type="component" value="Unassembled WGS sequence"/>
</dbReference>
<sequence>MATLIPHLIRDSALRQPDAVALEYRDRKLTYAELWALVQGTAQSLLASTIGRGERVAIYLPKQIETVAAIFGASTAGAVYVPVNPALKGRQVAYILADCDVQVLVTSNDRLIGLAEDLKHCPALKRIVVTNDKLVTVDLPGVEIEIWAEFMARGQGGNLTPHRVIDADMTAILYTSGSTGMPKGVVLSHRNMVAGAKSVAEYLENGPHDTILSVLPLSFDAGLSQLTTGFCSGARVVLMNYLLPRDVIKAVVQYKVTAMTCVPPLWIQLADLDWPEEAVKSVRYISSTGGRMPRPIIQKLRAHLPQSKVIIMYGLTEAFRSTYLPFEEIDKRLDSMGKAIPNSEVMVVREDGTLCDADEIGELVHRGALVAMGYWNDAERTAERFKPAPGQPAGIPIPEIAVWSGDKVKRDADGYLYFVGRNDEMIKTSGYRVSPTELEETLYASGLMGEIVALGIDDPALGQAIAVVATGKNGATIDKDAVLAFCRKQLPTYMVPHHLIEWESIPRNPNGKLDRKMIGDQIRLELVKS</sequence>
<dbReference type="SUPFAM" id="SSF56801">
    <property type="entry name" value="Acetyl-CoA synthetase-like"/>
    <property type="match status" value="1"/>
</dbReference>
<dbReference type="Pfam" id="PF13193">
    <property type="entry name" value="AMP-binding_C"/>
    <property type="match status" value="1"/>
</dbReference>
<keyword evidence="4" id="KW-1185">Reference proteome</keyword>
<dbReference type="Gene3D" id="3.40.50.12780">
    <property type="entry name" value="N-terminal domain of ligase-like"/>
    <property type="match status" value="1"/>
</dbReference>
<dbReference type="PANTHER" id="PTHR43767">
    <property type="entry name" value="LONG-CHAIN-FATTY-ACID--COA LIGASE"/>
    <property type="match status" value="1"/>
</dbReference>
<organism evidence="3 4">
    <name type="scientific">Govanella unica</name>
    <dbReference type="NCBI Taxonomy" id="2975056"/>
    <lineage>
        <taxon>Bacteria</taxon>
        <taxon>Pseudomonadati</taxon>
        <taxon>Pseudomonadota</taxon>
        <taxon>Alphaproteobacteria</taxon>
        <taxon>Emcibacterales</taxon>
        <taxon>Govanellaceae</taxon>
        <taxon>Govanella</taxon>
    </lineage>
</organism>
<reference evidence="3" key="1">
    <citation type="submission" date="2022-08" db="EMBL/GenBank/DDBJ databases">
        <authorList>
            <person name="Vandamme P."/>
            <person name="Hettiarachchi A."/>
            <person name="Peeters C."/>
            <person name="Cnockaert M."/>
            <person name="Carlier A."/>
        </authorList>
    </citation>
    <scope>NUCLEOTIDE SEQUENCE</scope>
    <source>
        <strain evidence="3">LMG 31809</strain>
    </source>
</reference>